<dbReference type="EC" id="3.2.1.40" evidence="2"/>
<dbReference type="Gene3D" id="2.60.120.260">
    <property type="entry name" value="Galactose-binding domain-like"/>
    <property type="match status" value="2"/>
</dbReference>
<protein>
    <recommendedName>
        <fullName evidence="2">alpha-L-rhamnosidase</fullName>
        <ecNumber evidence="2">3.2.1.40</ecNumber>
    </recommendedName>
</protein>
<evidence type="ECO:0000256" key="2">
    <source>
        <dbReference type="ARBA" id="ARBA00012652"/>
    </source>
</evidence>
<evidence type="ECO:0000313" key="9">
    <source>
        <dbReference type="EMBL" id="MCW0484298.1"/>
    </source>
</evidence>
<keyword evidence="3 9" id="KW-0378">Hydrolase</keyword>
<evidence type="ECO:0000259" key="6">
    <source>
        <dbReference type="Pfam" id="PF08531"/>
    </source>
</evidence>
<feature type="domain" description="Bacterial alpha-L-rhamnosidase N-terminal" evidence="6">
    <location>
        <begin position="166"/>
        <end position="335"/>
    </location>
</feature>
<dbReference type="InterPro" id="IPR008928">
    <property type="entry name" value="6-hairpin_glycosidase_sf"/>
</dbReference>
<evidence type="ECO:0000256" key="3">
    <source>
        <dbReference type="ARBA" id="ARBA00022801"/>
    </source>
</evidence>
<feature type="domain" description="Alpha-L-rhamnosidase C-terminal" evidence="8">
    <location>
        <begin position="796"/>
        <end position="872"/>
    </location>
</feature>
<evidence type="ECO:0000259" key="5">
    <source>
        <dbReference type="Pfam" id="PF05592"/>
    </source>
</evidence>
<evidence type="ECO:0000256" key="1">
    <source>
        <dbReference type="ARBA" id="ARBA00001445"/>
    </source>
</evidence>
<dbReference type="AlphaFoldDB" id="A0AA41YCW4"/>
<dbReference type="Pfam" id="PF08531">
    <property type="entry name" value="Bac_rhamnosid_N"/>
    <property type="match status" value="1"/>
</dbReference>
<dbReference type="GO" id="GO:0030596">
    <property type="term" value="F:alpha-L-rhamnosidase activity"/>
    <property type="evidence" value="ECO:0007669"/>
    <property type="project" value="UniProtKB-EC"/>
</dbReference>
<dbReference type="InterPro" id="IPR035396">
    <property type="entry name" value="Bac_rhamnosid6H"/>
</dbReference>
<dbReference type="Gene3D" id="2.60.420.10">
    <property type="entry name" value="Maltose phosphorylase, domain 3"/>
    <property type="match status" value="1"/>
</dbReference>
<feature type="chain" id="PRO_5041269065" description="alpha-L-rhamnosidase" evidence="4">
    <location>
        <begin position="21"/>
        <end position="905"/>
    </location>
</feature>
<comment type="caution">
    <text evidence="9">The sequence shown here is derived from an EMBL/GenBank/DDBJ whole genome shotgun (WGS) entry which is preliminary data.</text>
</comment>
<dbReference type="SUPFAM" id="SSF48208">
    <property type="entry name" value="Six-hairpin glycosidases"/>
    <property type="match status" value="1"/>
</dbReference>
<dbReference type="InterPro" id="IPR016007">
    <property type="entry name" value="Alpha_rhamnosid"/>
</dbReference>
<evidence type="ECO:0000256" key="4">
    <source>
        <dbReference type="SAM" id="SignalP"/>
    </source>
</evidence>
<feature type="signal peptide" evidence="4">
    <location>
        <begin position="1"/>
        <end position="20"/>
    </location>
</feature>
<dbReference type="RefSeq" id="WP_282592891.1">
    <property type="nucleotide sequence ID" value="NZ_JAPAAF010000033.1"/>
</dbReference>
<accession>A0AA41YCW4</accession>
<dbReference type="Pfam" id="PF25788">
    <property type="entry name" value="Ig_Rha78A_N"/>
    <property type="match status" value="1"/>
</dbReference>
<dbReference type="Pfam" id="PF05592">
    <property type="entry name" value="Bac_rhamnosid"/>
    <property type="match status" value="1"/>
</dbReference>
<evidence type="ECO:0000313" key="10">
    <source>
        <dbReference type="Proteomes" id="UP001163821"/>
    </source>
</evidence>
<dbReference type="Pfam" id="PF17390">
    <property type="entry name" value="Bac_rhamnosid_C"/>
    <property type="match status" value="1"/>
</dbReference>
<evidence type="ECO:0000259" key="7">
    <source>
        <dbReference type="Pfam" id="PF17389"/>
    </source>
</evidence>
<comment type="catalytic activity">
    <reaction evidence="1">
        <text>Hydrolysis of terminal non-reducing alpha-L-rhamnose residues in alpha-L-rhamnosides.</text>
        <dbReference type="EC" id="3.2.1.40"/>
    </reaction>
</comment>
<dbReference type="InterPro" id="IPR013737">
    <property type="entry name" value="Bac_rhamnosid_N"/>
</dbReference>
<dbReference type="InterPro" id="IPR008902">
    <property type="entry name" value="Rhamnosid_concanavalin"/>
</dbReference>
<reference evidence="9" key="1">
    <citation type="submission" date="2022-10" db="EMBL/GenBank/DDBJ databases">
        <title>Gaoshiqiia sediminis gen. nov., sp. nov., isolated from coastal sediment.</title>
        <authorList>
            <person name="Yu W.X."/>
            <person name="Mu D.S."/>
            <person name="Du J.Z."/>
            <person name="Liang Y.Q."/>
        </authorList>
    </citation>
    <scope>NUCLEOTIDE SEQUENCE</scope>
    <source>
        <strain evidence="9">A06</strain>
    </source>
</reference>
<dbReference type="Gene3D" id="1.50.10.10">
    <property type="match status" value="1"/>
</dbReference>
<dbReference type="Pfam" id="PF17389">
    <property type="entry name" value="Bac_rhamnosid6H"/>
    <property type="match status" value="1"/>
</dbReference>
<organism evidence="9 10">
    <name type="scientific">Gaoshiqia sediminis</name>
    <dbReference type="NCBI Taxonomy" id="2986998"/>
    <lineage>
        <taxon>Bacteria</taxon>
        <taxon>Pseudomonadati</taxon>
        <taxon>Bacteroidota</taxon>
        <taxon>Bacteroidia</taxon>
        <taxon>Marinilabiliales</taxon>
        <taxon>Prolixibacteraceae</taxon>
        <taxon>Gaoshiqia</taxon>
    </lineage>
</organism>
<dbReference type="EMBL" id="JAPAAF010000033">
    <property type="protein sequence ID" value="MCW0484298.1"/>
    <property type="molecule type" value="Genomic_DNA"/>
</dbReference>
<dbReference type="Gene3D" id="2.60.40.10">
    <property type="entry name" value="Immunoglobulins"/>
    <property type="match status" value="1"/>
</dbReference>
<dbReference type="InterPro" id="IPR012341">
    <property type="entry name" value="6hp_glycosidase-like_sf"/>
</dbReference>
<dbReference type="GO" id="GO:0005975">
    <property type="term" value="P:carbohydrate metabolic process"/>
    <property type="evidence" value="ECO:0007669"/>
    <property type="project" value="InterPro"/>
</dbReference>
<dbReference type="InterPro" id="IPR013783">
    <property type="entry name" value="Ig-like_fold"/>
</dbReference>
<dbReference type="PANTHER" id="PTHR33307:SF6">
    <property type="entry name" value="ALPHA-RHAMNOSIDASE (EUROFUNG)-RELATED"/>
    <property type="match status" value="1"/>
</dbReference>
<feature type="domain" description="Alpha-L-rhamnosidase concanavalin-like" evidence="5">
    <location>
        <begin position="346"/>
        <end position="444"/>
    </location>
</feature>
<gene>
    <name evidence="9" type="ORF">N2K84_16275</name>
</gene>
<dbReference type="Proteomes" id="UP001163821">
    <property type="component" value="Unassembled WGS sequence"/>
</dbReference>
<keyword evidence="10" id="KW-1185">Reference proteome</keyword>
<dbReference type="PANTHER" id="PTHR33307">
    <property type="entry name" value="ALPHA-RHAMNOSIDASE (EUROFUNG)"/>
    <property type="match status" value="1"/>
</dbReference>
<feature type="domain" description="Alpha-L-rhamnosidase six-hairpin glycosidase" evidence="7">
    <location>
        <begin position="451"/>
        <end position="794"/>
    </location>
</feature>
<proteinExistence type="predicted"/>
<name>A0AA41YCW4_9BACT</name>
<evidence type="ECO:0000259" key="8">
    <source>
        <dbReference type="Pfam" id="PF17390"/>
    </source>
</evidence>
<sequence length="905" mass="102130">MKKTIFLAFAFQCLTSFIFAQISVSGLLVENKVNPVGISEMYPRLSWQLQSSKRNVTQSAFEIRVSEDLNSLLRGANLIFHTGKIPSDQSVYVQFTGSTLKPGRKYYWQVRAWDQNDKMSKWSEPAFWVMGIMGPENWTAKWIESTVREPENRPSPIFRKEFTTNKKVKLAVAFITARGMYEAEINGKRVGDICLAPGWTSYNKRLQYQTYDVTNLLLDGKNAVGVTLGNGWYRGNIGFDGQKNFYGENLSLLFQMQIIYTDGSVENVISDGSWRSSTGPIQYSEIYHGETYDARLEKAGWTMPGYNDTDWENIRLANYPVINLVATKNEPVRKREVFKPVKILTTPTGEKVIDFGQNLVGWVKMKASGNAGNQISIFHSEVLDKDGNFYTESLRSAKQKNTFILKGEGVEEFEPRFTWQGFRFIKVEGYPGELKAENFTATALYSDMVLTGTFSCSDDLVNKLQQNIQWGQRGNFVDVPTDCPQRDERLGWTGDAQAFARTASFNFRVHSFFNKWMKDVAADQYPDGGVPFVVPDVLNNGQCSPGWGDVATIAPWAMYLAYGDKPLLESQYESMKKWVDYIRSVSQNNLWSPKFSFGDWLFYRPFDDNSGLSAVTDKNLIAQCFFAHSTQLLINAARVLGNDADAEAYEALLQEIKSAFLHEYATASGRLVSGTQTAYVLALHFDMLPENMRVQAAQRLVENIRAYDTHLTTGFLGTPYLCHVLSRFGYNDVAYDLLLQKSYPSWLYPVTMGATTIWERWDGIKPDGSFQTPSMNSFNHYAYGAIGDWLYRVVTGIDTDEEQPGYKAIRIKPQVSNKLTHAKATLETYYGKVSSAWERIGGRLNLNVEIPVNTTATVYVPATDASKVKESGRSITGHKDLELVGSEEGYVIVKVGSGLWQFSAN</sequence>
<dbReference type="InterPro" id="IPR035398">
    <property type="entry name" value="Bac_rhamnosid_C"/>
</dbReference>
<dbReference type="PIRSF" id="PIRSF010631">
    <property type="entry name" value="A-rhamnsds"/>
    <property type="match status" value="1"/>
</dbReference>
<keyword evidence="4" id="KW-0732">Signal</keyword>